<dbReference type="PANTHER" id="PTHR35089">
    <property type="entry name" value="CHAPERONE PROTEIN SKP"/>
    <property type="match status" value="1"/>
</dbReference>
<keyword evidence="2" id="KW-0732">Signal</keyword>
<dbReference type="GO" id="GO:0051082">
    <property type="term" value="F:unfolded protein binding"/>
    <property type="evidence" value="ECO:0007669"/>
    <property type="project" value="InterPro"/>
</dbReference>
<evidence type="ECO:0000256" key="1">
    <source>
        <dbReference type="ARBA" id="ARBA00009091"/>
    </source>
</evidence>
<dbReference type="Gene3D" id="3.30.910.20">
    <property type="entry name" value="Skp domain"/>
    <property type="match status" value="1"/>
</dbReference>
<dbReference type="SUPFAM" id="SSF111384">
    <property type="entry name" value="OmpH-like"/>
    <property type="match status" value="1"/>
</dbReference>
<keyword evidence="3" id="KW-1133">Transmembrane helix</keyword>
<sequence>MSKTVNDRLSKLLVQAYFVLITVAVLYLLYGHFFQADKIAYVDSGKILNEYKGAVTAKKEYQSKAKVWQANIDTLTERVKSSIANYEKTLAKMSPKEQALAKELIQTKQKQLTDYQKAIQDNARAEDTKLTQRVVADVNSFLLDYGKRNHYKMILIANQSGTIAYAREGLDITASVLDELNSGYASK</sequence>
<dbReference type="InterPro" id="IPR005632">
    <property type="entry name" value="Chaperone_Skp"/>
</dbReference>
<dbReference type="GO" id="GO:0050821">
    <property type="term" value="P:protein stabilization"/>
    <property type="evidence" value="ECO:0007669"/>
    <property type="project" value="TreeGrafter"/>
</dbReference>
<dbReference type="RefSeq" id="WP_107831630.1">
    <property type="nucleotide sequence ID" value="NZ_CP160205.1"/>
</dbReference>
<dbReference type="AlphaFoldDB" id="A0A2T5J4S2"/>
<comment type="similarity">
    <text evidence="1">Belongs to the Skp family.</text>
</comment>
<dbReference type="InterPro" id="IPR024930">
    <property type="entry name" value="Skp_dom_sf"/>
</dbReference>
<organism evidence="4 5">
    <name type="scientific">Mucilaginibacter yixingensis</name>
    <dbReference type="NCBI Taxonomy" id="1295612"/>
    <lineage>
        <taxon>Bacteria</taxon>
        <taxon>Pseudomonadati</taxon>
        <taxon>Bacteroidota</taxon>
        <taxon>Sphingobacteriia</taxon>
        <taxon>Sphingobacteriales</taxon>
        <taxon>Sphingobacteriaceae</taxon>
        <taxon>Mucilaginibacter</taxon>
    </lineage>
</organism>
<accession>A0A2T5J4S2</accession>
<dbReference type="OrthoDB" id="1145062at2"/>
<dbReference type="EMBL" id="QAOQ01000012">
    <property type="protein sequence ID" value="PTQ92449.1"/>
    <property type="molecule type" value="Genomic_DNA"/>
</dbReference>
<dbReference type="GO" id="GO:0005829">
    <property type="term" value="C:cytosol"/>
    <property type="evidence" value="ECO:0007669"/>
    <property type="project" value="TreeGrafter"/>
</dbReference>
<dbReference type="Proteomes" id="UP000244168">
    <property type="component" value="Unassembled WGS sequence"/>
</dbReference>
<keyword evidence="3" id="KW-0472">Membrane</keyword>
<evidence type="ECO:0000256" key="2">
    <source>
        <dbReference type="ARBA" id="ARBA00022729"/>
    </source>
</evidence>
<name>A0A2T5J4S2_9SPHI</name>
<evidence type="ECO:0000313" key="5">
    <source>
        <dbReference type="Proteomes" id="UP000244168"/>
    </source>
</evidence>
<comment type="caution">
    <text evidence="4">The sequence shown here is derived from an EMBL/GenBank/DDBJ whole genome shotgun (WGS) entry which is preliminary data.</text>
</comment>
<protein>
    <submittedName>
        <fullName evidence="4">Periplasmic chaperone for outer membrane proteins Skp</fullName>
    </submittedName>
</protein>
<proteinExistence type="inferred from homology"/>
<feature type="transmembrane region" description="Helical" evidence="3">
    <location>
        <begin position="12"/>
        <end position="30"/>
    </location>
</feature>
<reference evidence="4 5" key="1">
    <citation type="submission" date="2018-04" db="EMBL/GenBank/DDBJ databases">
        <title>Genomic Encyclopedia of Archaeal and Bacterial Type Strains, Phase II (KMG-II): from individual species to whole genera.</title>
        <authorList>
            <person name="Goeker M."/>
        </authorList>
    </citation>
    <scope>NUCLEOTIDE SEQUENCE [LARGE SCALE GENOMIC DNA]</scope>
    <source>
        <strain evidence="4 5">DSM 26809</strain>
    </source>
</reference>
<keyword evidence="5" id="KW-1185">Reference proteome</keyword>
<evidence type="ECO:0000313" key="4">
    <source>
        <dbReference type="EMBL" id="PTQ92449.1"/>
    </source>
</evidence>
<dbReference type="Pfam" id="PF03938">
    <property type="entry name" value="OmpH"/>
    <property type="match status" value="1"/>
</dbReference>
<evidence type="ECO:0000256" key="3">
    <source>
        <dbReference type="SAM" id="Phobius"/>
    </source>
</evidence>
<keyword evidence="3" id="KW-0812">Transmembrane</keyword>
<dbReference type="SMART" id="SM00935">
    <property type="entry name" value="OmpH"/>
    <property type="match status" value="1"/>
</dbReference>
<dbReference type="PANTHER" id="PTHR35089:SF1">
    <property type="entry name" value="CHAPERONE PROTEIN SKP"/>
    <property type="match status" value="1"/>
</dbReference>
<gene>
    <name evidence="4" type="ORF">C8P68_11249</name>
</gene>